<name>D8R6S1_SELML</name>
<evidence type="ECO:0000313" key="8">
    <source>
        <dbReference type="EMBL" id="EFJ32362.1"/>
    </source>
</evidence>
<comment type="subcellular location">
    <subcellularLocation>
        <location evidence="1">Cell membrane</location>
    </subcellularLocation>
    <subcellularLocation>
        <location evidence="2">Cytoplasm</location>
        <location evidence="2">Cytosol</location>
    </subcellularLocation>
</comment>
<dbReference type="GO" id="GO:0005829">
    <property type="term" value="C:cytosol"/>
    <property type="evidence" value="ECO:0007669"/>
    <property type="project" value="UniProtKB-SubCell"/>
</dbReference>
<accession>D8R6S1</accession>
<evidence type="ECO:0000256" key="6">
    <source>
        <dbReference type="ARBA" id="ARBA00034482"/>
    </source>
</evidence>
<dbReference type="OrthoDB" id="18937at2759"/>
<dbReference type="InParanoid" id="D8R6S1"/>
<evidence type="ECO:0000256" key="4">
    <source>
        <dbReference type="ARBA" id="ARBA00022490"/>
    </source>
</evidence>
<keyword evidence="9" id="KW-1185">Reference proteome</keyword>
<dbReference type="AlphaFoldDB" id="D8R6S1"/>
<dbReference type="GO" id="GO:0072659">
    <property type="term" value="P:protein localization to plasma membrane"/>
    <property type="evidence" value="ECO:0000318"/>
    <property type="project" value="GO_Central"/>
</dbReference>
<dbReference type="KEGG" id="smo:SELMODRAFT_33880"/>
<evidence type="ECO:0000256" key="3">
    <source>
        <dbReference type="ARBA" id="ARBA00022475"/>
    </source>
</evidence>
<feature type="non-terminal residue" evidence="8">
    <location>
        <position position="1"/>
    </location>
</feature>
<dbReference type="Proteomes" id="UP000001514">
    <property type="component" value="Unassembled WGS sequence"/>
</dbReference>
<dbReference type="STRING" id="88036.D8R6S1"/>
<dbReference type="EMBL" id="GL377572">
    <property type="protein sequence ID" value="EFJ32362.1"/>
    <property type="molecule type" value="Genomic_DNA"/>
</dbReference>
<dbReference type="Gramene" id="EFJ32362">
    <property type="protein sequence ID" value="EFJ32362"/>
    <property type="gene ID" value="SELMODRAFT_33879"/>
</dbReference>
<dbReference type="GO" id="GO:0046854">
    <property type="term" value="P:phosphatidylinositol phosphate biosynthetic process"/>
    <property type="evidence" value="ECO:0000318"/>
    <property type="project" value="GO_Central"/>
</dbReference>
<evidence type="ECO:0000313" key="9">
    <source>
        <dbReference type="Proteomes" id="UP000001514"/>
    </source>
</evidence>
<organism evidence="9">
    <name type="scientific">Selaginella moellendorffii</name>
    <name type="common">Spikemoss</name>
    <dbReference type="NCBI Taxonomy" id="88036"/>
    <lineage>
        <taxon>Eukaryota</taxon>
        <taxon>Viridiplantae</taxon>
        <taxon>Streptophyta</taxon>
        <taxon>Embryophyta</taxon>
        <taxon>Tracheophyta</taxon>
        <taxon>Lycopodiopsida</taxon>
        <taxon>Selaginellales</taxon>
        <taxon>Selaginellaceae</taxon>
        <taxon>Selaginella</taxon>
    </lineage>
</organism>
<reference evidence="8 9" key="1">
    <citation type="journal article" date="2011" name="Science">
        <title>The Selaginella genome identifies genetic changes associated with the evolution of vascular plants.</title>
        <authorList>
            <person name="Banks J.A."/>
            <person name="Nishiyama T."/>
            <person name="Hasebe M."/>
            <person name="Bowman J.L."/>
            <person name="Gribskov M."/>
            <person name="dePamphilis C."/>
            <person name="Albert V.A."/>
            <person name="Aono N."/>
            <person name="Aoyama T."/>
            <person name="Ambrose B.A."/>
            <person name="Ashton N.W."/>
            <person name="Axtell M.J."/>
            <person name="Barker E."/>
            <person name="Barker M.S."/>
            <person name="Bennetzen J.L."/>
            <person name="Bonawitz N.D."/>
            <person name="Chapple C."/>
            <person name="Cheng C."/>
            <person name="Correa L.G."/>
            <person name="Dacre M."/>
            <person name="DeBarry J."/>
            <person name="Dreyer I."/>
            <person name="Elias M."/>
            <person name="Engstrom E.M."/>
            <person name="Estelle M."/>
            <person name="Feng L."/>
            <person name="Finet C."/>
            <person name="Floyd S.K."/>
            <person name="Frommer W.B."/>
            <person name="Fujita T."/>
            <person name="Gramzow L."/>
            <person name="Gutensohn M."/>
            <person name="Harholt J."/>
            <person name="Hattori M."/>
            <person name="Heyl A."/>
            <person name="Hirai T."/>
            <person name="Hiwatashi Y."/>
            <person name="Ishikawa M."/>
            <person name="Iwata M."/>
            <person name="Karol K.G."/>
            <person name="Koehler B."/>
            <person name="Kolukisaoglu U."/>
            <person name="Kubo M."/>
            <person name="Kurata T."/>
            <person name="Lalonde S."/>
            <person name="Li K."/>
            <person name="Li Y."/>
            <person name="Litt A."/>
            <person name="Lyons E."/>
            <person name="Manning G."/>
            <person name="Maruyama T."/>
            <person name="Michael T.P."/>
            <person name="Mikami K."/>
            <person name="Miyazaki S."/>
            <person name="Morinaga S."/>
            <person name="Murata T."/>
            <person name="Mueller-Roeber B."/>
            <person name="Nelson D.R."/>
            <person name="Obara M."/>
            <person name="Oguri Y."/>
            <person name="Olmstead R.G."/>
            <person name="Onodera N."/>
            <person name="Petersen B.L."/>
            <person name="Pils B."/>
            <person name="Prigge M."/>
            <person name="Rensing S.A."/>
            <person name="Riano-Pachon D.M."/>
            <person name="Roberts A.W."/>
            <person name="Sato Y."/>
            <person name="Scheller H.V."/>
            <person name="Schulz B."/>
            <person name="Schulz C."/>
            <person name="Shakirov E.V."/>
            <person name="Shibagaki N."/>
            <person name="Shinohara N."/>
            <person name="Shippen D.E."/>
            <person name="Soerensen I."/>
            <person name="Sotooka R."/>
            <person name="Sugimoto N."/>
            <person name="Sugita M."/>
            <person name="Sumikawa N."/>
            <person name="Tanurdzic M."/>
            <person name="Theissen G."/>
            <person name="Ulvskov P."/>
            <person name="Wakazuki S."/>
            <person name="Weng J.K."/>
            <person name="Willats W.W."/>
            <person name="Wipf D."/>
            <person name="Wolf P.G."/>
            <person name="Yang L."/>
            <person name="Zimmer A.D."/>
            <person name="Zhu Q."/>
            <person name="Mitros T."/>
            <person name="Hellsten U."/>
            <person name="Loque D."/>
            <person name="Otillar R."/>
            <person name="Salamov A."/>
            <person name="Schmutz J."/>
            <person name="Shapiro H."/>
            <person name="Lindquist E."/>
            <person name="Lucas S."/>
            <person name="Rokhsar D."/>
            <person name="Grigoriev I.V."/>
        </authorList>
    </citation>
    <scope>NUCLEOTIDE SEQUENCE [LARGE SCALE GENOMIC DNA]</scope>
</reference>
<keyword evidence="3" id="KW-1003">Cell membrane</keyword>
<comment type="similarity">
    <text evidence="6">Belongs to the Hyccin family.</text>
</comment>
<dbReference type="eggNOG" id="KOG4688">
    <property type="taxonomic scope" value="Eukaryota"/>
</dbReference>
<dbReference type="KEGG" id="smo:SELMODRAFT_33879"/>
<evidence type="ECO:0000256" key="2">
    <source>
        <dbReference type="ARBA" id="ARBA00004514"/>
    </source>
</evidence>
<evidence type="ECO:0000256" key="5">
    <source>
        <dbReference type="ARBA" id="ARBA00023136"/>
    </source>
</evidence>
<dbReference type="FunCoup" id="D8R6S1">
    <property type="interactions" value="1613"/>
</dbReference>
<evidence type="ECO:0008006" key="10">
    <source>
        <dbReference type="Google" id="ProtNLM"/>
    </source>
</evidence>
<dbReference type="PANTHER" id="PTHR31220">
    <property type="entry name" value="HYCCIN RELATED"/>
    <property type="match status" value="1"/>
</dbReference>
<keyword evidence="4" id="KW-0963">Cytoplasm</keyword>
<dbReference type="EMBL" id="GL377601">
    <property type="protein sequence ID" value="EFJ20882.1"/>
    <property type="molecule type" value="Genomic_DNA"/>
</dbReference>
<gene>
    <name evidence="8" type="ORF">SELMODRAFT_33879</name>
    <name evidence="7" type="ORF">SELMODRAFT_33880</name>
</gene>
<feature type="non-terminal residue" evidence="8">
    <location>
        <position position="357"/>
    </location>
</feature>
<dbReference type="HOGENOM" id="CLU_047183_0_0_1"/>
<keyword evidence="5" id="KW-0472">Membrane</keyword>
<dbReference type="Pfam" id="PF09790">
    <property type="entry name" value="Hyccin"/>
    <property type="match status" value="1"/>
</dbReference>
<dbReference type="GO" id="GO:0005886">
    <property type="term" value="C:plasma membrane"/>
    <property type="evidence" value="ECO:0000318"/>
    <property type="project" value="GO_Central"/>
</dbReference>
<evidence type="ECO:0000313" key="7">
    <source>
        <dbReference type="EMBL" id="EFJ20882.1"/>
    </source>
</evidence>
<dbReference type="PANTHER" id="PTHR31220:SF1">
    <property type="entry name" value="GH21176P"/>
    <property type="match status" value="1"/>
</dbReference>
<sequence length="357" mass="38300">SWWSEITQARARIDALSAILGGFPSLEPLRASETPARDLLGDSAVADVVISKLSSPGAGKGDDELCQWMYETYHSGDPELQSVVVRFVPAICNAYLPRAASKPGQSLSGFEAVLLALYSSEHKIRQGKGILVTIPNLSQPSLYHTPRVPSSSATEIKAGYYSPSLQPQEAVKTTKRAAIVGVALDLFHRKIAAMPDRSKLELCCAIREWAMRGCSWAERVDEVAKLALLQAIAPGPDVTLTGHVTTVGPSSSTSIFVSRQSFDDDEDEDGDHKERTLRIPLPWELFQPILKILGHCLLGPSSSPETRDSAGAAARALYARATHEIIPEAILPTRGLLRLDEAARAASLAAATAVASA</sequence>
<dbReference type="Gramene" id="EFJ20882">
    <property type="protein sequence ID" value="EFJ20882"/>
    <property type="gene ID" value="SELMODRAFT_33880"/>
</dbReference>
<dbReference type="InterPro" id="IPR018619">
    <property type="entry name" value="Hyccin"/>
</dbReference>
<evidence type="ECO:0000256" key="1">
    <source>
        <dbReference type="ARBA" id="ARBA00004236"/>
    </source>
</evidence>
<proteinExistence type="inferred from homology"/>
<dbReference type="OMA" id="QDCDCKE"/>
<protein>
    <recommendedName>
        <fullName evidence="10">Hyccin</fullName>
    </recommendedName>
</protein>